<dbReference type="InterPro" id="IPR056912">
    <property type="entry name" value="Phage_JBD30_tail_term-like"/>
</dbReference>
<dbReference type="AlphaFoldDB" id="A0A0N0E5N9"/>
<protein>
    <submittedName>
        <fullName evidence="2">Uncharacterized protein</fullName>
    </submittedName>
</protein>
<comment type="caution">
    <text evidence="2">The sequence shown here is derived from an EMBL/GenBank/DDBJ whole genome shotgun (WGS) entry which is preliminary data.</text>
</comment>
<evidence type="ECO:0000313" key="3">
    <source>
        <dbReference type="Proteomes" id="UP000037931"/>
    </source>
</evidence>
<feature type="region of interest" description="Disordered" evidence="1">
    <location>
        <begin position="169"/>
        <end position="194"/>
    </location>
</feature>
<sequence>MNITPIITQLRAECPSLAQHISTGLDLDLLQGDTTLPTPSAFITLRCDLAAENTAQNVSRQTLRDRLELTLVLDASNGQAPFDRLHALRAELWRALVGFKPDTFYTPLQYGGGRLVSINATRLLYRLRFFAEFQLGRNHATDPAETWHERELDGLPSFTGVTVRVDAIDPADPNLQRPGPDGRLELAFSGNVKP</sequence>
<organism evidence="2 3">
    <name type="scientific">Pseudomonas asplenii</name>
    <dbReference type="NCBI Taxonomy" id="53407"/>
    <lineage>
        <taxon>Bacteria</taxon>
        <taxon>Pseudomonadati</taxon>
        <taxon>Pseudomonadota</taxon>
        <taxon>Gammaproteobacteria</taxon>
        <taxon>Pseudomonadales</taxon>
        <taxon>Pseudomonadaceae</taxon>
        <taxon>Pseudomonas</taxon>
    </lineage>
</organism>
<dbReference type="PATRIC" id="fig|50340.43.peg.2470"/>
<keyword evidence="3" id="KW-1185">Reference proteome</keyword>
<gene>
    <name evidence="2" type="ORF">PF66_00460</name>
</gene>
<dbReference type="STRING" id="50340.PF66_00460"/>
<proteinExistence type="predicted"/>
<dbReference type="Pfam" id="PF23840">
    <property type="entry name" value="Phage_tail_terminator"/>
    <property type="match status" value="1"/>
</dbReference>
<reference evidence="2 3" key="1">
    <citation type="journal article" date="2015" name="PLoS ONE">
        <title>Rice-Infecting Pseudomonas Genomes Are Highly Accessorized and Harbor Multiple Putative Virulence Mechanisms to Cause Sheath Brown Rot.</title>
        <authorList>
            <person name="Quibod I.L."/>
            <person name="Grande G."/>
            <person name="Oreiro E.G."/>
            <person name="Borja F.N."/>
            <person name="Dossa G.S."/>
            <person name="Mauleon R."/>
            <person name="Cruz C.V."/>
            <person name="Oliva R."/>
        </authorList>
    </citation>
    <scope>NUCLEOTIDE SEQUENCE [LARGE SCALE GENOMIC DNA]</scope>
    <source>
        <strain evidence="2 3">IRRI 6609</strain>
    </source>
</reference>
<dbReference type="EMBL" id="JSYZ01000002">
    <property type="protein sequence ID" value="KPA92722.1"/>
    <property type="molecule type" value="Genomic_DNA"/>
</dbReference>
<dbReference type="OrthoDB" id="6955362at2"/>
<evidence type="ECO:0000256" key="1">
    <source>
        <dbReference type="SAM" id="MobiDB-lite"/>
    </source>
</evidence>
<dbReference type="RefSeq" id="WP_054061793.1">
    <property type="nucleotide sequence ID" value="NZ_JSYZ01000002.1"/>
</dbReference>
<accession>A0A0N0E5N9</accession>
<name>A0A0N0E5N9_9PSED</name>
<evidence type="ECO:0000313" key="2">
    <source>
        <dbReference type="EMBL" id="KPA92722.1"/>
    </source>
</evidence>
<dbReference type="Proteomes" id="UP000037931">
    <property type="component" value="Unassembled WGS sequence"/>
</dbReference>